<dbReference type="OrthoDB" id="2511382at2759"/>
<feature type="compositionally biased region" description="Basic and acidic residues" evidence="1">
    <location>
        <begin position="436"/>
        <end position="445"/>
    </location>
</feature>
<accession>F4RFH4</accession>
<evidence type="ECO:0000313" key="2">
    <source>
        <dbReference type="EMBL" id="EGG08928.1"/>
    </source>
</evidence>
<feature type="compositionally biased region" description="Polar residues" evidence="1">
    <location>
        <begin position="547"/>
        <end position="609"/>
    </location>
</feature>
<dbReference type="KEGG" id="mlr:MELLADRAFT_84361"/>
<feature type="compositionally biased region" description="Polar residues" evidence="1">
    <location>
        <begin position="499"/>
        <end position="529"/>
    </location>
</feature>
<evidence type="ECO:0000256" key="1">
    <source>
        <dbReference type="SAM" id="MobiDB-lite"/>
    </source>
</evidence>
<name>F4RFH4_MELLP</name>
<organism evidence="3">
    <name type="scientific">Melampsora larici-populina (strain 98AG31 / pathotype 3-4-7)</name>
    <name type="common">Poplar leaf rust fungus</name>
    <dbReference type="NCBI Taxonomy" id="747676"/>
    <lineage>
        <taxon>Eukaryota</taxon>
        <taxon>Fungi</taxon>
        <taxon>Dikarya</taxon>
        <taxon>Basidiomycota</taxon>
        <taxon>Pucciniomycotina</taxon>
        <taxon>Pucciniomycetes</taxon>
        <taxon>Pucciniales</taxon>
        <taxon>Melampsoraceae</taxon>
        <taxon>Melampsora</taxon>
    </lineage>
</organism>
<keyword evidence="3" id="KW-1185">Reference proteome</keyword>
<dbReference type="GeneID" id="18933455"/>
<feature type="compositionally biased region" description="Low complexity" evidence="1">
    <location>
        <begin position="483"/>
        <end position="498"/>
    </location>
</feature>
<dbReference type="AlphaFoldDB" id="F4RFH4"/>
<feature type="compositionally biased region" description="Polar residues" evidence="1">
    <location>
        <begin position="449"/>
        <end position="465"/>
    </location>
</feature>
<sequence>MDENVHVMALGQKVLDNEVMMGMILTQMEQIRKKLTKPSGIPAQSESTDIGPVWYNDLENCKENIEAIKETIARDKQDTRKIQSLLSTIKGIEGRMQKIDVKIDDIEAKEVESNLLGLVTSNQSKELSTTTASNDVAAVTFEEKLFAKEQEIIKKIFNQVEALLKAQQQLMEGARDEDRKNMANLVHREITTLHQELTNQNASHGITMMDDEVEPLALEIKELKTVVQGLESFVHKQQNAIEQFSEKFELPDEVPQICDDMEIDKPEDHLERRVSAVESFSEEAEAQREARNAEKFEKFQQEMLKLIHSMVEERTLASAAELSAQQSKILQVEGPELDLENEFNSRFSAFRKTIDDAVERQVVITIDRQAVQDKPSDVSEDLRLQILDLRNRDEENRRKISDQSAAIEKISSGLPCPDSRQEPPQGSREALVRFQESPHEEHSDGFLDFTNSLQSGSSHCSTPQMQGHPGNREEEARGRALLRKSQTSVPTSPNNTSSFQRTTSTDRASQRSSQQSTPVHNPENNQSSPGYREEEARGGRGVRFDTSVPTSPNNTPSFQRTTSADRTSQRPSQQSTPVQNPENDQSTSQSTSRINSNGQSATGSGTATPVSRKRKWRKSKEAPKKPKRPSLRQERRSMTPQVKEADEQTALQVQKHFRLMAGVGRSKVDFPKSPTHSDLENLPKLTVDYETAPLGEAVPNLIRQDQLRPTWKPEEMEHEASGMLQYYRRRLQQYGLPYVGLSTAKDINAEDWNRRVLAFCTDTFNRAYGCQEYHVVDHNPQRIMKLMQVHIEYRLKHMRRYSNNEDVLQTDQKRDRQQQRRLRVCSGLLDVP</sequence>
<dbReference type="InParanoid" id="F4RFH4"/>
<protein>
    <submittedName>
        <fullName evidence="2">Uncharacterized protein</fullName>
    </submittedName>
</protein>
<evidence type="ECO:0000313" key="3">
    <source>
        <dbReference type="Proteomes" id="UP000001072"/>
    </source>
</evidence>
<dbReference type="HOGENOM" id="CLU_331516_0_0_1"/>
<feature type="region of interest" description="Disordered" evidence="1">
    <location>
        <begin position="396"/>
        <end position="647"/>
    </location>
</feature>
<dbReference type="RefSeq" id="XP_007407902.1">
    <property type="nucleotide sequence ID" value="XM_007407840.1"/>
</dbReference>
<dbReference type="STRING" id="747676.F4RFH4"/>
<proteinExistence type="predicted"/>
<gene>
    <name evidence="2" type="ORF">MELLADRAFT_84361</name>
</gene>
<reference evidence="3" key="1">
    <citation type="journal article" date="2011" name="Proc. Natl. Acad. Sci. U.S.A.">
        <title>Obligate biotrophy features unraveled by the genomic analysis of rust fungi.</title>
        <authorList>
            <person name="Duplessis S."/>
            <person name="Cuomo C.A."/>
            <person name="Lin Y.-C."/>
            <person name="Aerts A."/>
            <person name="Tisserant E."/>
            <person name="Veneault-Fourrey C."/>
            <person name="Joly D.L."/>
            <person name="Hacquard S."/>
            <person name="Amselem J."/>
            <person name="Cantarel B.L."/>
            <person name="Chiu R."/>
            <person name="Coutinho P.M."/>
            <person name="Feau N."/>
            <person name="Field M."/>
            <person name="Frey P."/>
            <person name="Gelhaye E."/>
            <person name="Goldberg J."/>
            <person name="Grabherr M.G."/>
            <person name="Kodira C.D."/>
            <person name="Kohler A."/>
            <person name="Kuees U."/>
            <person name="Lindquist E.A."/>
            <person name="Lucas S.M."/>
            <person name="Mago R."/>
            <person name="Mauceli E."/>
            <person name="Morin E."/>
            <person name="Murat C."/>
            <person name="Pangilinan J.L."/>
            <person name="Park R."/>
            <person name="Pearson M."/>
            <person name="Quesneville H."/>
            <person name="Rouhier N."/>
            <person name="Sakthikumar S."/>
            <person name="Salamov A.A."/>
            <person name="Schmutz J."/>
            <person name="Selles B."/>
            <person name="Shapiro H."/>
            <person name="Tanguay P."/>
            <person name="Tuskan G.A."/>
            <person name="Henrissat B."/>
            <person name="Van de Peer Y."/>
            <person name="Rouze P."/>
            <person name="Ellis J.G."/>
            <person name="Dodds P.N."/>
            <person name="Schein J.E."/>
            <person name="Zhong S."/>
            <person name="Hamelin R.C."/>
            <person name="Grigoriev I.V."/>
            <person name="Szabo L.J."/>
            <person name="Martin F."/>
        </authorList>
    </citation>
    <scope>NUCLEOTIDE SEQUENCE [LARGE SCALE GENOMIC DNA]</scope>
    <source>
        <strain evidence="3">98AG31 / pathotype 3-4-7</strain>
    </source>
</reference>
<dbReference type="EMBL" id="GL883099">
    <property type="protein sequence ID" value="EGG08928.1"/>
    <property type="molecule type" value="Genomic_DNA"/>
</dbReference>
<dbReference type="Proteomes" id="UP000001072">
    <property type="component" value="Unassembled WGS sequence"/>
</dbReference>
<dbReference type="VEuPathDB" id="FungiDB:MELLADRAFT_84361"/>